<dbReference type="AlphaFoldDB" id="A0A445GXB4"/>
<gene>
    <name evidence="2" type="ORF">D0Y65_041820</name>
</gene>
<organism evidence="2 3">
    <name type="scientific">Glycine soja</name>
    <name type="common">Wild soybean</name>
    <dbReference type="NCBI Taxonomy" id="3848"/>
    <lineage>
        <taxon>Eukaryota</taxon>
        <taxon>Viridiplantae</taxon>
        <taxon>Streptophyta</taxon>
        <taxon>Embryophyta</taxon>
        <taxon>Tracheophyta</taxon>
        <taxon>Spermatophyta</taxon>
        <taxon>Magnoliopsida</taxon>
        <taxon>eudicotyledons</taxon>
        <taxon>Gunneridae</taxon>
        <taxon>Pentapetalae</taxon>
        <taxon>rosids</taxon>
        <taxon>fabids</taxon>
        <taxon>Fabales</taxon>
        <taxon>Fabaceae</taxon>
        <taxon>Papilionoideae</taxon>
        <taxon>50 kb inversion clade</taxon>
        <taxon>NPAAA clade</taxon>
        <taxon>indigoferoid/millettioid clade</taxon>
        <taxon>Phaseoleae</taxon>
        <taxon>Glycine</taxon>
        <taxon>Glycine subgen. Soja</taxon>
    </lineage>
</organism>
<protein>
    <submittedName>
        <fullName evidence="2">Uncharacterized protein</fullName>
    </submittedName>
</protein>
<evidence type="ECO:0000313" key="2">
    <source>
        <dbReference type="EMBL" id="RZB65906.1"/>
    </source>
</evidence>
<name>A0A445GXB4_GLYSO</name>
<dbReference type="EMBL" id="QZWG01000015">
    <property type="protein sequence ID" value="RZB65906.1"/>
    <property type="molecule type" value="Genomic_DNA"/>
</dbReference>
<feature type="region of interest" description="Disordered" evidence="1">
    <location>
        <begin position="29"/>
        <end position="52"/>
    </location>
</feature>
<reference evidence="2 3" key="1">
    <citation type="submission" date="2018-09" db="EMBL/GenBank/DDBJ databases">
        <title>A high-quality reference genome of wild soybean provides a powerful tool to mine soybean genomes.</title>
        <authorList>
            <person name="Xie M."/>
            <person name="Chung C.Y.L."/>
            <person name="Li M.-W."/>
            <person name="Wong F.-L."/>
            <person name="Chan T.-F."/>
            <person name="Lam H.-M."/>
        </authorList>
    </citation>
    <scope>NUCLEOTIDE SEQUENCE [LARGE SCALE GENOMIC DNA]</scope>
    <source>
        <strain evidence="3">cv. W05</strain>
        <tissue evidence="2">Hypocotyl of etiolated seedlings</tissue>
    </source>
</reference>
<evidence type="ECO:0000256" key="1">
    <source>
        <dbReference type="SAM" id="MobiDB-lite"/>
    </source>
</evidence>
<dbReference type="Proteomes" id="UP000289340">
    <property type="component" value="Chromosome 15"/>
</dbReference>
<accession>A0A445GXB4</accession>
<evidence type="ECO:0000313" key="3">
    <source>
        <dbReference type="Proteomes" id="UP000289340"/>
    </source>
</evidence>
<feature type="region of interest" description="Disordered" evidence="1">
    <location>
        <begin position="72"/>
        <end position="105"/>
    </location>
</feature>
<sequence>MLNKSNYDNRSMKMKALLGTQDVWEIIEKDHTEPGNKGSLSQTQRDDLRDSRKRDKKAFYLIYQGLDDNSFEKVSKGNSAKKSMGEASNHIQGSESSQEEFSRERKVQVPESFESFCYANTGRELSLKREPS</sequence>
<dbReference type="Pfam" id="PF14223">
    <property type="entry name" value="Retrotran_gag_2"/>
    <property type="match status" value="1"/>
</dbReference>
<comment type="caution">
    <text evidence="2">The sequence shown here is derived from an EMBL/GenBank/DDBJ whole genome shotgun (WGS) entry which is preliminary data.</text>
</comment>
<proteinExistence type="predicted"/>
<keyword evidence="3" id="KW-1185">Reference proteome</keyword>